<organism evidence="2 3">
    <name type="scientific">Trypanosoma congolense (strain IL3000)</name>
    <dbReference type="NCBI Taxonomy" id="1068625"/>
    <lineage>
        <taxon>Eukaryota</taxon>
        <taxon>Discoba</taxon>
        <taxon>Euglenozoa</taxon>
        <taxon>Kinetoplastea</taxon>
        <taxon>Metakinetoplastina</taxon>
        <taxon>Trypanosomatida</taxon>
        <taxon>Trypanosomatidae</taxon>
        <taxon>Trypanosoma</taxon>
        <taxon>Nannomonas</taxon>
    </lineage>
</organism>
<evidence type="ECO:0000256" key="1">
    <source>
        <dbReference type="SAM" id="MobiDB-lite"/>
    </source>
</evidence>
<proteinExistence type="predicted"/>
<evidence type="ECO:0000313" key="2">
    <source>
        <dbReference type="EMBL" id="CCD17428.1"/>
    </source>
</evidence>
<feature type="compositionally biased region" description="Polar residues" evidence="1">
    <location>
        <begin position="1"/>
        <end position="16"/>
    </location>
</feature>
<feature type="region of interest" description="Disordered" evidence="1">
    <location>
        <begin position="1"/>
        <end position="97"/>
    </location>
</feature>
<gene>
    <name evidence="2" type="ORF">TCIL3000_0_22470</name>
</gene>
<dbReference type="VEuPathDB" id="TriTrypDB:TcIL3000_0_22470"/>
<sequence length="612" mass="67995">MEKLNLNSTALPSFNSSKDDFVDQFLHPNKGGESAYGRPLSDCDSRRKVDPDATLLHPLESSKNECRERCETSSTKVSRSMKPSAASAPGPLSTAYPPNGFDYNESYNVASGSRKPFNNEREFPGLSGKETCGSCDTFVVSPPISPKRSRSSRLRRYTPQRSLSDSSDLVSIEKPMTTNQSRYHYQDLQVRLQNYQKDKTTERKSYQGRIMAPSQANDSVPCNSVDSYVNAVEKPVEEERGFRRRGVYSSPSRQYTDRIASPVVRRAPVAVRNVTSARTLRQPKEALLPLPSTSSRYISPIPHEVQALRSTGDSNMLTSAQQEQLANLLVRSPLCKRRHNLEKKSMDDFPEKEGGLHITMPWSSTGGTGILSPSLRQAEVNSSKSSIRNNYRPNRRSSCPLVEQVEVCHTNNDAEESLGHHLNTRECSDICRGGLSARGTSNCKSLTLVSKVQSEEVLEAWRKVTSPLHREESYKKNTELNSPRSPRSRCLTNTFNRAGGGASPHSPKRSSRERRRGILNHGTRLRHASARAVSGLDETRRDSGERAGPSTRKSSGSPYGKRYGIFTCSMDIGGMSTAEGIRHLSNRGRSSPNLRRFGILRSISLGPISIER</sequence>
<reference evidence="3" key="1">
    <citation type="submission" date="2011-07" db="EMBL/GenBank/DDBJ databases">
        <title>Divergent evolution of antigenic variation in African trypanosomes.</title>
        <authorList>
            <person name="Jackson A.P."/>
            <person name="Berry A."/>
            <person name="Allison H.C."/>
            <person name="Burton P."/>
            <person name="Anderson J."/>
            <person name="Aslett M."/>
            <person name="Brown R."/>
            <person name="Corton N."/>
            <person name="Harris D."/>
            <person name="Hauser H."/>
            <person name="Gamble J."/>
            <person name="Gilderthorp R."/>
            <person name="McQuillan J."/>
            <person name="Quail M.A."/>
            <person name="Sanders M."/>
            <person name="Van Tonder A."/>
            <person name="Ginger M.L."/>
            <person name="Donelson J.E."/>
            <person name="Field M.C."/>
            <person name="Barry J.D."/>
            <person name="Berriman M."/>
            <person name="Hertz-Fowler C."/>
        </authorList>
    </citation>
    <scope>NUCLEOTIDE SEQUENCE [LARGE SCALE GENOMIC DNA]</scope>
    <source>
        <strain evidence="3">IL3000</strain>
    </source>
</reference>
<feature type="compositionally biased region" description="Basic residues" evidence="1">
    <location>
        <begin position="147"/>
        <end position="158"/>
    </location>
</feature>
<dbReference type="AlphaFoldDB" id="F9WJC4"/>
<feature type="compositionally biased region" description="Basic residues" evidence="1">
    <location>
        <begin position="506"/>
        <end position="529"/>
    </location>
</feature>
<evidence type="ECO:0000313" key="3">
    <source>
        <dbReference type="Proteomes" id="UP000000702"/>
    </source>
</evidence>
<dbReference type="EMBL" id="CAEQ01002710">
    <property type="protein sequence ID" value="CCD17428.1"/>
    <property type="molecule type" value="Genomic_DNA"/>
</dbReference>
<feature type="compositionally biased region" description="Polar residues" evidence="1">
    <location>
        <begin position="479"/>
        <end position="496"/>
    </location>
</feature>
<feature type="region of interest" description="Disordered" evidence="1">
    <location>
        <begin position="143"/>
        <end position="168"/>
    </location>
</feature>
<dbReference type="Proteomes" id="UP000000702">
    <property type="component" value="Unassembled WGS sequence"/>
</dbReference>
<protein>
    <submittedName>
        <fullName evidence="2">WGS project CAEQ00000000 data, annotated contig 896</fullName>
    </submittedName>
</protein>
<feature type="compositionally biased region" description="Basic and acidic residues" evidence="1">
    <location>
        <begin position="468"/>
        <end position="478"/>
    </location>
</feature>
<feature type="region of interest" description="Disordered" evidence="1">
    <location>
        <begin position="467"/>
        <end position="560"/>
    </location>
</feature>
<feature type="compositionally biased region" description="Basic and acidic residues" evidence="1">
    <location>
        <begin position="60"/>
        <end position="71"/>
    </location>
</feature>
<name>F9WJC4_TRYCI</name>
<keyword evidence="3" id="KW-1185">Reference proteome</keyword>
<comment type="caution">
    <text evidence="2">The sequence shown here is derived from an EMBL/GenBank/DDBJ whole genome shotgun (WGS) entry which is preliminary data.</text>
</comment>
<feature type="compositionally biased region" description="Polar residues" evidence="1">
    <location>
        <begin position="159"/>
        <end position="168"/>
    </location>
</feature>
<accession>F9WJC4</accession>
<reference evidence="2 3" key="2">
    <citation type="journal article" date="2012" name="Proc. Natl. Acad. Sci. U.S.A.">
        <title>Antigenic diversity is generated by distinct evolutionary mechanisms in African trypanosome species.</title>
        <authorList>
            <person name="Jackson A.P."/>
            <person name="Berry A."/>
            <person name="Aslett M."/>
            <person name="Allison H.C."/>
            <person name="Burton P."/>
            <person name="Vavrova-Anderson J."/>
            <person name="Brown R."/>
            <person name="Browne H."/>
            <person name="Corton N."/>
            <person name="Hauser H."/>
            <person name="Gamble J."/>
            <person name="Gilderthorp R."/>
            <person name="Marcello L."/>
            <person name="McQuillan J."/>
            <person name="Otto T.D."/>
            <person name="Quail M.A."/>
            <person name="Sanders M.J."/>
            <person name="van Tonder A."/>
            <person name="Ginger M.L."/>
            <person name="Field M.C."/>
            <person name="Barry J.D."/>
            <person name="Hertz-Fowler C."/>
            <person name="Berriman M."/>
        </authorList>
    </citation>
    <scope>NUCLEOTIDE SEQUENCE [LARGE SCALE GENOMIC DNA]</scope>
    <source>
        <strain evidence="2 3">IL3000</strain>
    </source>
</reference>
<feature type="compositionally biased region" description="Basic and acidic residues" evidence="1">
    <location>
        <begin position="41"/>
        <end position="51"/>
    </location>
</feature>